<gene>
    <name evidence="1" type="ORF">PACLA_8A035719</name>
</gene>
<sequence>MITVIYIGNNILYNGGDDDGGGGGGDDGEYAQRLRRRVRRDGVRRQAGQGVLGDMENLTFRKIEDHLTIISGQLVLPAQTGGTEQAMIQHLWALSDRAALHLQSISFLIHLNVATLSHAEDVYTYRDG</sequence>
<name>A0A7D9E6R0_PARCT</name>
<dbReference type="EMBL" id="CACRXK020004054">
    <property type="protein sequence ID" value="CAB4001308.1"/>
    <property type="molecule type" value="Genomic_DNA"/>
</dbReference>
<dbReference type="Proteomes" id="UP001152795">
    <property type="component" value="Unassembled WGS sequence"/>
</dbReference>
<protein>
    <submittedName>
        <fullName evidence="1">Uncharacterized protein</fullName>
    </submittedName>
</protein>
<proteinExistence type="predicted"/>
<reference evidence="1" key="1">
    <citation type="submission" date="2020-04" db="EMBL/GenBank/DDBJ databases">
        <authorList>
            <person name="Alioto T."/>
            <person name="Alioto T."/>
            <person name="Gomez Garrido J."/>
        </authorList>
    </citation>
    <scope>NUCLEOTIDE SEQUENCE</scope>
    <source>
        <strain evidence="1">A484AB</strain>
    </source>
</reference>
<evidence type="ECO:0000313" key="1">
    <source>
        <dbReference type="EMBL" id="CAB4001308.1"/>
    </source>
</evidence>
<evidence type="ECO:0000313" key="2">
    <source>
        <dbReference type="Proteomes" id="UP001152795"/>
    </source>
</evidence>
<accession>A0A7D9E6R0</accession>
<dbReference type="AlphaFoldDB" id="A0A7D9E6R0"/>
<organism evidence="1 2">
    <name type="scientific">Paramuricea clavata</name>
    <name type="common">Red gorgonian</name>
    <name type="synonym">Violescent sea-whip</name>
    <dbReference type="NCBI Taxonomy" id="317549"/>
    <lineage>
        <taxon>Eukaryota</taxon>
        <taxon>Metazoa</taxon>
        <taxon>Cnidaria</taxon>
        <taxon>Anthozoa</taxon>
        <taxon>Octocorallia</taxon>
        <taxon>Malacalcyonacea</taxon>
        <taxon>Plexauridae</taxon>
        <taxon>Paramuricea</taxon>
    </lineage>
</organism>
<comment type="caution">
    <text evidence="1">The sequence shown here is derived from an EMBL/GenBank/DDBJ whole genome shotgun (WGS) entry which is preliminary data.</text>
</comment>
<keyword evidence="2" id="KW-1185">Reference proteome</keyword>